<dbReference type="Gene3D" id="3.40.309.10">
    <property type="entry name" value="Aldehyde Dehydrogenase, Chain A, domain 2"/>
    <property type="match status" value="1"/>
</dbReference>
<dbReference type="InterPro" id="IPR029510">
    <property type="entry name" value="Ald_DH_CS_GLU"/>
</dbReference>
<evidence type="ECO:0000313" key="8">
    <source>
        <dbReference type="EMBL" id="MEX6688830.1"/>
    </source>
</evidence>
<gene>
    <name evidence="8" type="ORF">QTN47_15085</name>
</gene>
<protein>
    <recommendedName>
        <fullName evidence="3">aldehyde dehydrogenase (NAD(+))</fullName>
        <ecNumber evidence="3">1.2.1.3</ecNumber>
    </recommendedName>
</protein>
<dbReference type="PROSITE" id="PS00687">
    <property type="entry name" value="ALDEHYDE_DEHYDR_GLU"/>
    <property type="match status" value="1"/>
</dbReference>
<organism evidence="8 9">
    <name type="scientific">Danxiaibacter flavus</name>
    <dbReference type="NCBI Taxonomy" id="3049108"/>
    <lineage>
        <taxon>Bacteria</taxon>
        <taxon>Pseudomonadati</taxon>
        <taxon>Bacteroidota</taxon>
        <taxon>Chitinophagia</taxon>
        <taxon>Chitinophagales</taxon>
        <taxon>Chitinophagaceae</taxon>
        <taxon>Danxiaibacter</taxon>
    </lineage>
</organism>
<evidence type="ECO:0000256" key="3">
    <source>
        <dbReference type="ARBA" id="ARBA00024226"/>
    </source>
</evidence>
<dbReference type="EMBL" id="JAULBC010000005">
    <property type="protein sequence ID" value="MEX6688830.1"/>
    <property type="molecule type" value="Genomic_DNA"/>
</dbReference>
<evidence type="ECO:0000256" key="5">
    <source>
        <dbReference type="PROSITE-ProRule" id="PRU10007"/>
    </source>
</evidence>
<dbReference type="PANTHER" id="PTHR42804">
    <property type="entry name" value="ALDEHYDE DEHYDROGENASE"/>
    <property type="match status" value="1"/>
</dbReference>
<dbReference type="InterPro" id="IPR015590">
    <property type="entry name" value="Aldehyde_DH_dom"/>
</dbReference>
<dbReference type="PROSITE" id="PS00070">
    <property type="entry name" value="ALDEHYDE_DEHYDR_CYS"/>
    <property type="match status" value="1"/>
</dbReference>
<evidence type="ECO:0000256" key="1">
    <source>
        <dbReference type="ARBA" id="ARBA00009986"/>
    </source>
</evidence>
<dbReference type="InterPro" id="IPR016161">
    <property type="entry name" value="Ald_DH/histidinol_DH"/>
</dbReference>
<evidence type="ECO:0000256" key="6">
    <source>
        <dbReference type="RuleBase" id="RU003345"/>
    </source>
</evidence>
<keyword evidence="9" id="KW-1185">Reference proteome</keyword>
<dbReference type="PANTHER" id="PTHR42804:SF1">
    <property type="entry name" value="ALDEHYDE DEHYDROGENASE-RELATED"/>
    <property type="match status" value="1"/>
</dbReference>
<sequence>MKQISKMYINGEFYTPHGTEVIDIINPANQQVIGRAVLADEQDTIRAIESAKKAFESFSTSTKEERLQYLQRLHDAVMDRVEDLKEATIEEYGATPQRALWSNRYAAETFLYFKDVLADFNFEERVGKSKVVSTPIGVTAILTAWNSNAGSVCVKLAAAVAAGCTTVIKPSELSILQTRVLMECFDKAGLPAGVINVINGRGETLGPVLSTHPDIAKVTFTGSTAVGKIIARNALESMKRLTLEMSGKSPNIILDDADLATAVPLAVNTCFQNNGQACVAASRLIVPEKLLPEIKERIVEFVRGLKVGLPSDEKTDIGPLINQKQYDRIQHYIRSGIEEGAELLIGGEGKPEGFSEGYFVKPTVFANVTPDMTIAREEIFGPVLSILTYRTEEEAIRMANDTIYGLQAYISSSDVERANNIARKINAGRVLINTMHHDPLAPFGGFRQSGIGREGGIYGIKEQLEPKAILS</sequence>
<dbReference type="Gene3D" id="3.40.605.10">
    <property type="entry name" value="Aldehyde Dehydrogenase, Chain A, domain 1"/>
    <property type="match status" value="1"/>
</dbReference>
<dbReference type="InterPro" id="IPR016163">
    <property type="entry name" value="Ald_DH_C"/>
</dbReference>
<keyword evidence="2 6" id="KW-0560">Oxidoreductase</keyword>
<dbReference type="EC" id="1.2.1.3" evidence="3"/>
<dbReference type="CDD" id="cd07138">
    <property type="entry name" value="ALDH_CddD_SSP0762"/>
    <property type="match status" value="1"/>
</dbReference>
<evidence type="ECO:0000256" key="2">
    <source>
        <dbReference type="ARBA" id="ARBA00023002"/>
    </source>
</evidence>
<comment type="similarity">
    <text evidence="1 6">Belongs to the aldehyde dehydrogenase family.</text>
</comment>
<evidence type="ECO:0000259" key="7">
    <source>
        <dbReference type="Pfam" id="PF00171"/>
    </source>
</evidence>
<dbReference type="InterPro" id="IPR016162">
    <property type="entry name" value="Ald_DH_N"/>
</dbReference>
<feature type="domain" description="Aldehyde dehydrogenase" evidence="7">
    <location>
        <begin position="19"/>
        <end position="469"/>
    </location>
</feature>
<dbReference type="Proteomes" id="UP001560573">
    <property type="component" value="Unassembled WGS sequence"/>
</dbReference>
<dbReference type="Pfam" id="PF00171">
    <property type="entry name" value="Aldedh"/>
    <property type="match status" value="1"/>
</dbReference>
<dbReference type="InterPro" id="IPR016160">
    <property type="entry name" value="Ald_DH_CS_CYS"/>
</dbReference>
<comment type="caution">
    <text evidence="8">The sequence shown here is derived from an EMBL/GenBank/DDBJ whole genome shotgun (WGS) entry which is preliminary data.</text>
</comment>
<dbReference type="RefSeq" id="WP_369330240.1">
    <property type="nucleotide sequence ID" value="NZ_JAULBC010000005.1"/>
</dbReference>
<accession>A0ABV3ZH65</accession>
<reference evidence="8 9" key="1">
    <citation type="submission" date="2023-07" db="EMBL/GenBank/DDBJ databases">
        <authorList>
            <person name="Lian W.-H."/>
        </authorList>
    </citation>
    <scope>NUCLEOTIDE SEQUENCE [LARGE SCALE GENOMIC DNA]</scope>
    <source>
        <strain evidence="8 9">SYSU DXS3180</strain>
    </source>
</reference>
<comment type="catalytic activity">
    <reaction evidence="4">
        <text>an aldehyde + NAD(+) + H2O = a carboxylate + NADH + 2 H(+)</text>
        <dbReference type="Rhea" id="RHEA:16185"/>
        <dbReference type="ChEBI" id="CHEBI:15377"/>
        <dbReference type="ChEBI" id="CHEBI:15378"/>
        <dbReference type="ChEBI" id="CHEBI:17478"/>
        <dbReference type="ChEBI" id="CHEBI:29067"/>
        <dbReference type="ChEBI" id="CHEBI:57540"/>
        <dbReference type="ChEBI" id="CHEBI:57945"/>
        <dbReference type="EC" id="1.2.1.3"/>
    </reaction>
</comment>
<evidence type="ECO:0000256" key="4">
    <source>
        <dbReference type="ARBA" id="ARBA00049194"/>
    </source>
</evidence>
<evidence type="ECO:0000313" key="9">
    <source>
        <dbReference type="Proteomes" id="UP001560573"/>
    </source>
</evidence>
<name>A0ABV3ZH65_9BACT</name>
<proteinExistence type="inferred from homology"/>
<dbReference type="SUPFAM" id="SSF53720">
    <property type="entry name" value="ALDH-like"/>
    <property type="match status" value="1"/>
</dbReference>
<feature type="active site" evidence="5">
    <location>
        <position position="244"/>
    </location>
</feature>